<evidence type="ECO:0000313" key="1">
    <source>
        <dbReference type="EMBL" id="WAC14376.1"/>
    </source>
</evidence>
<organism evidence="1 2">
    <name type="scientific">Dyadobacter pollutisoli</name>
    <dbReference type="NCBI Taxonomy" id="2910158"/>
    <lineage>
        <taxon>Bacteria</taxon>
        <taxon>Pseudomonadati</taxon>
        <taxon>Bacteroidota</taxon>
        <taxon>Cytophagia</taxon>
        <taxon>Cytophagales</taxon>
        <taxon>Spirosomataceae</taxon>
        <taxon>Dyadobacter</taxon>
    </lineage>
</organism>
<dbReference type="EMBL" id="CP112998">
    <property type="protein sequence ID" value="WAC14376.1"/>
    <property type="molecule type" value="Genomic_DNA"/>
</dbReference>
<dbReference type="RefSeq" id="WP_244819744.1">
    <property type="nucleotide sequence ID" value="NZ_CP112998.1"/>
</dbReference>
<dbReference type="AlphaFoldDB" id="A0A9E8NG74"/>
<evidence type="ECO:0000313" key="2">
    <source>
        <dbReference type="Proteomes" id="UP001164653"/>
    </source>
</evidence>
<dbReference type="KEGG" id="dpf:ON006_10550"/>
<dbReference type="Proteomes" id="UP001164653">
    <property type="component" value="Chromosome"/>
</dbReference>
<sequence length="224" mass="25666">MEQTLLTNASYIQISVSDEQKIFARQLVEHSLRHHHVSNIWDRHEDKLSQTRMMRFTGSLGEVVFADCYHLPRPTRSFGAVDGQDWGQDFLIQSGTRSEDQAFSVDIKSMKRKSGLLSSDYVLNIPSSQLHKPNSKTSHYFCISFHQSETEGTIASLLGFIDKHSLEKGETGQLYKSGTKRLRSDGTFFTFNESTYEVLFRDIDPPVMTDYVKKLKGFRICALR</sequence>
<protein>
    <submittedName>
        <fullName evidence="1">Uncharacterized protein</fullName>
    </submittedName>
</protein>
<accession>A0A9E8NG74</accession>
<name>A0A9E8NG74_9BACT</name>
<keyword evidence="2" id="KW-1185">Reference proteome</keyword>
<reference evidence="1" key="1">
    <citation type="submission" date="2022-11" db="EMBL/GenBank/DDBJ databases">
        <title>Dyadobacter pollutisoli sp. nov., isolated from plastic dumped soil.</title>
        <authorList>
            <person name="Kim J.M."/>
            <person name="Kim K.R."/>
            <person name="Lee J.K."/>
            <person name="Hao L."/>
            <person name="Jeon C.O."/>
        </authorList>
    </citation>
    <scope>NUCLEOTIDE SEQUENCE</scope>
    <source>
        <strain evidence="1">U1</strain>
    </source>
</reference>
<proteinExistence type="predicted"/>
<gene>
    <name evidence="1" type="ORF">ON006_10550</name>
</gene>